<name>A0AAU4K3E2_9NOCA</name>
<dbReference type="KEGG" id="whr:OG579_01200"/>
<dbReference type="Gene3D" id="3.40.830.10">
    <property type="entry name" value="LigB-like"/>
    <property type="match status" value="1"/>
</dbReference>
<accession>A0AAU4K3E2</accession>
<proteinExistence type="predicted"/>
<keyword evidence="2" id="KW-1185">Reference proteome</keyword>
<sequence>MISAVAFVPGAPLIVPEVSGPAAVADVDPVRAAVLEVGRRLAARASTWIAIGVVPSDGSAIPRNGTFAGFGVDLTVSLDPGPAARPDADTMPTPMLIAAWLRGRVADGAAVEPVLVDPSTPATECAVVGEQLGRRSATSGETVGVLVVGDGSTGLTDRAPAGLLDGAAALQDRIDDALATADLEALARLEEQTCAQMRIAGRTAWQVAAAAWTASGEASATSASLYRGAPFGVGYQVAWWER</sequence>
<dbReference type="EMBL" id="CP108021">
    <property type="protein sequence ID" value="WUM20497.1"/>
    <property type="molecule type" value="Genomic_DNA"/>
</dbReference>
<gene>
    <name evidence="1" type="ORF">OG579_01200</name>
</gene>
<evidence type="ECO:0008006" key="3">
    <source>
        <dbReference type="Google" id="ProtNLM"/>
    </source>
</evidence>
<dbReference type="RefSeq" id="WP_328857790.1">
    <property type="nucleotide sequence ID" value="NZ_CP108021.1"/>
</dbReference>
<dbReference type="AlphaFoldDB" id="A0AAU4K3E2"/>
<dbReference type="SUPFAM" id="SSF53213">
    <property type="entry name" value="LigB-like"/>
    <property type="match status" value="1"/>
</dbReference>
<dbReference type="Proteomes" id="UP001432128">
    <property type="component" value="Chromosome"/>
</dbReference>
<evidence type="ECO:0000313" key="2">
    <source>
        <dbReference type="Proteomes" id="UP001432128"/>
    </source>
</evidence>
<organism evidence="1 2">
    <name type="scientific">Williamsia herbipolensis</name>
    <dbReference type="NCBI Taxonomy" id="1603258"/>
    <lineage>
        <taxon>Bacteria</taxon>
        <taxon>Bacillati</taxon>
        <taxon>Actinomycetota</taxon>
        <taxon>Actinomycetes</taxon>
        <taxon>Mycobacteriales</taxon>
        <taxon>Nocardiaceae</taxon>
        <taxon>Williamsia</taxon>
    </lineage>
</organism>
<evidence type="ECO:0000313" key="1">
    <source>
        <dbReference type="EMBL" id="WUM20497.1"/>
    </source>
</evidence>
<protein>
    <recommendedName>
        <fullName evidence="3">Catalytic LigB subunit of aromatic ring-opening dioxygenase</fullName>
    </recommendedName>
</protein>
<reference evidence="1 2" key="1">
    <citation type="submission" date="2022-10" db="EMBL/GenBank/DDBJ databases">
        <title>The complete genomes of actinobacterial strains from the NBC collection.</title>
        <authorList>
            <person name="Joergensen T.S."/>
            <person name="Alvarez Arevalo M."/>
            <person name="Sterndorff E.B."/>
            <person name="Faurdal D."/>
            <person name="Vuksanovic O."/>
            <person name="Mourched A.-S."/>
            <person name="Charusanti P."/>
            <person name="Shaw S."/>
            <person name="Blin K."/>
            <person name="Weber T."/>
        </authorList>
    </citation>
    <scope>NUCLEOTIDE SEQUENCE [LARGE SCALE GENOMIC DNA]</scope>
    <source>
        <strain evidence="1 2">NBC_00319</strain>
    </source>
</reference>